<dbReference type="AlphaFoldDB" id="A0A1Z4BPB5"/>
<reference evidence="2" key="1">
    <citation type="submission" date="2017-06" db="EMBL/GenBank/DDBJ databases">
        <title>Complete genome sequence of Capnocytophaga sp. KCOM 1579 (=ChDC OS43) isolated from a human refractory periapical abscess lesion.</title>
        <authorList>
            <person name="Kook J.-K."/>
            <person name="Park S.-N."/>
            <person name="Lim Y.K."/>
            <person name="Roh H."/>
        </authorList>
    </citation>
    <scope>NUCLEOTIDE SEQUENCE [LARGE SCALE GENOMIC DNA]</scope>
    <source>
        <strain evidence="2">ChDC OS43</strain>
    </source>
</reference>
<gene>
    <name evidence="1" type="ORF">CBG49_08605</name>
</gene>
<sequence>MLLEEEFEKALSLKEEPKSSLLMIDLVLLARSENISDKEIKATLRHLFVKYYEEGENNDDESRDKADKIADLLDAIEYDRV</sequence>
<evidence type="ECO:0000313" key="1">
    <source>
        <dbReference type="EMBL" id="ASF43134.1"/>
    </source>
</evidence>
<dbReference type="KEGG" id="capn:CBG49_08605"/>
<evidence type="ECO:0000313" key="2">
    <source>
        <dbReference type="Proteomes" id="UP000197007"/>
    </source>
</evidence>
<name>A0A1Z4BPB5_9FLAO</name>
<dbReference type="EMBL" id="CP022022">
    <property type="protein sequence ID" value="ASF43134.1"/>
    <property type="molecule type" value="Genomic_DNA"/>
</dbReference>
<dbReference type="RefSeq" id="WP_088594179.1">
    <property type="nucleotide sequence ID" value="NZ_CP022022.1"/>
</dbReference>
<accession>A0A1Z4BPB5</accession>
<organism evidence="1 2">
    <name type="scientific">Capnocytophaga endodontalis</name>
    <dbReference type="NCBI Taxonomy" id="2708117"/>
    <lineage>
        <taxon>Bacteria</taxon>
        <taxon>Pseudomonadati</taxon>
        <taxon>Bacteroidota</taxon>
        <taxon>Flavobacteriia</taxon>
        <taxon>Flavobacteriales</taxon>
        <taxon>Flavobacteriaceae</taxon>
        <taxon>Capnocytophaga</taxon>
    </lineage>
</organism>
<proteinExistence type="predicted"/>
<dbReference type="Proteomes" id="UP000197007">
    <property type="component" value="Chromosome"/>
</dbReference>
<keyword evidence="2" id="KW-1185">Reference proteome</keyword>
<protein>
    <submittedName>
        <fullName evidence="1">Uncharacterized protein</fullName>
    </submittedName>
</protein>